<evidence type="ECO:0000313" key="2">
    <source>
        <dbReference type="Proteomes" id="UP000026961"/>
    </source>
</evidence>
<dbReference type="Proteomes" id="UP000026961">
    <property type="component" value="Chromosome 9"/>
</dbReference>
<organism evidence="1">
    <name type="scientific">Oryza glumipatula</name>
    <dbReference type="NCBI Taxonomy" id="40148"/>
    <lineage>
        <taxon>Eukaryota</taxon>
        <taxon>Viridiplantae</taxon>
        <taxon>Streptophyta</taxon>
        <taxon>Embryophyta</taxon>
        <taxon>Tracheophyta</taxon>
        <taxon>Spermatophyta</taxon>
        <taxon>Magnoliopsida</taxon>
        <taxon>Liliopsida</taxon>
        <taxon>Poales</taxon>
        <taxon>Poaceae</taxon>
        <taxon>BOP clade</taxon>
        <taxon>Oryzoideae</taxon>
        <taxon>Oryzeae</taxon>
        <taxon>Oryzinae</taxon>
        <taxon>Oryza</taxon>
    </lineage>
</organism>
<dbReference type="AlphaFoldDB" id="A0A0E0B0M2"/>
<reference evidence="1" key="1">
    <citation type="submission" date="2015-04" db="UniProtKB">
        <authorList>
            <consortium name="EnsemblPlants"/>
        </authorList>
    </citation>
    <scope>IDENTIFICATION</scope>
</reference>
<dbReference type="EnsemblPlants" id="OGLUM09G03980.1">
    <property type="protein sequence ID" value="OGLUM09G03980.1"/>
    <property type="gene ID" value="OGLUM09G03980"/>
</dbReference>
<dbReference type="HOGENOM" id="CLU_1725163_0_0_1"/>
<reference evidence="1" key="2">
    <citation type="submission" date="2018-05" db="EMBL/GenBank/DDBJ databases">
        <title>OgluRS3 (Oryza glumaepatula Reference Sequence Version 3).</title>
        <authorList>
            <person name="Zhang J."/>
            <person name="Kudrna D."/>
            <person name="Lee S."/>
            <person name="Talag J."/>
            <person name="Welchert J."/>
            <person name="Wing R.A."/>
        </authorList>
    </citation>
    <scope>NUCLEOTIDE SEQUENCE [LARGE SCALE GENOMIC DNA]</scope>
</reference>
<keyword evidence="2" id="KW-1185">Reference proteome</keyword>
<proteinExistence type="predicted"/>
<evidence type="ECO:0000313" key="1">
    <source>
        <dbReference type="EnsemblPlants" id="OGLUM09G03980.1"/>
    </source>
</evidence>
<sequence>MRSNHSFHPHSIFSGFTAASIEEVTTLRDGLTAVTKTLIRCSMVGGAPGDRQHRGAAASSAADFVSPPFFLHFDNSREDHCSTALTPRRPPSWPHALHCPAREVHRGPTGVADQDPPRSHHQSCFCRFGACYSCLLFWTPQKATHRFFVLFF</sequence>
<dbReference type="Gramene" id="OGLUM09G03980.1">
    <property type="protein sequence ID" value="OGLUM09G03980.1"/>
    <property type="gene ID" value="OGLUM09G03980"/>
</dbReference>
<name>A0A0E0B0M2_9ORYZ</name>
<protein>
    <submittedName>
        <fullName evidence="1">Uncharacterized protein</fullName>
    </submittedName>
</protein>
<accession>A0A0E0B0M2</accession>